<gene>
    <name evidence="1" type="ORF">FIV39_06760</name>
</gene>
<proteinExistence type="predicted"/>
<accession>A0A5C5PK89</accession>
<evidence type="ECO:0000313" key="1">
    <source>
        <dbReference type="EMBL" id="TWR68187.1"/>
    </source>
</evidence>
<comment type="caution">
    <text evidence="1">The sequence shown here is derived from an EMBL/GenBank/DDBJ whole genome shotgun (WGS) entry which is preliminary data.</text>
</comment>
<dbReference type="AlphaFoldDB" id="A0A5C5PK89"/>
<name>A0A5C5PK89_9PSED</name>
<dbReference type="Proteomes" id="UP000317267">
    <property type="component" value="Unassembled WGS sequence"/>
</dbReference>
<dbReference type="EMBL" id="VFES01000003">
    <property type="protein sequence ID" value="TWR68187.1"/>
    <property type="molecule type" value="Genomic_DNA"/>
</dbReference>
<organism evidence="1 2">
    <name type="scientific">Pseudomonas grimontii</name>
    <dbReference type="NCBI Taxonomy" id="129847"/>
    <lineage>
        <taxon>Bacteria</taxon>
        <taxon>Pseudomonadati</taxon>
        <taxon>Pseudomonadota</taxon>
        <taxon>Gammaproteobacteria</taxon>
        <taxon>Pseudomonadales</taxon>
        <taxon>Pseudomonadaceae</taxon>
        <taxon>Pseudomonas</taxon>
    </lineage>
</organism>
<evidence type="ECO:0000313" key="2">
    <source>
        <dbReference type="Proteomes" id="UP000317267"/>
    </source>
</evidence>
<sequence>MNKKLHSTINLYNLLLDIASHPHKYQKSAIGAFLKSQGSLARHSAPDKNIYPCSLNTLKTRADCFLAGGFEAMDHARISALKACSPVVVLISAQDKPRTLKDDVIALKKEIQFLNEEILCYTIALETSMEQARTYAKKTNNIVNIQLCEKQQSEIYALLKYPRVTTND</sequence>
<protein>
    <submittedName>
        <fullName evidence="1">Uncharacterized protein</fullName>
    </submittedName>
</protein>
<dbReference type="RefSeq" id="WP_143513849.1">
    <property type="nucleotide sequence ID" value="NZ_FNKM01000002.1"/>
</dbReference>
<reference evidence="1 2" key="1">
    <citation type="submission" date="2019-06" db="EMBL/GenBank/DDBJ databases">
        <title>Pseudomonas bimorpha sp. nov. isolated from bovine raw milk and skim milk concentrate.</title>
        <authorList>
            <person name="Hofmann K."/>
            <person name="Huptas C."/>
            <person name="Doll E."/>
            <person name="Scherer S."/>
            <person name="Wenning M."/>
        </authorList>
    </citation>
    <scope>NUCLEOTIDE SEQUENCE [LARGE SCALE GENOMIC DNA]</scope>
    <source>
        <strain evidence="1 2">DSM 17515</strain>
    </source>
</reference>
<dbReference type="OrthoDB" id="6400310at2"/>